<accession>A0A4Y9QQG2</accession>
<protein>
    <recommendedName>
        <fullName evidence="1">DUF6984 domain-containing protein</fullName>
    </recommendedName>
</protein>
<evidence type="ECO:0000313" key="2">
    <source>
        <dbReference type="EMBL" id="TFV94864.1"/>
    </source>
</evidence>
<dbReference type="Pfam" id="PF22480">
    <property type="entry name" value="DUF6984"/>
    <property type="match status" value="1"/>
</dbReference>
<proteinExistence type="predicted"/>
<feature type="domain" description="DUF6984" evidence="1">
    <location>
        <begin position="1"/>
        <end position="65"/>
    </location>
</feature>
<dbReference type="AlphaFoldDB" id="A0A4Y9QQG2"/>
<organism evidence="2 3">
    <name type="scientific">Orlajensenia leifsoniae</name>
    <dbReference type="NCBI Taxonomy" id="2561933"/>
    <lineage>
        <taxon>Bacteria</taxon>
        <taxon>Bacillati</taxon>
        <taxon>Actinomycetota</taxon>
        <taxon>Actinomycetes</taxon>
        <taxon>Micrococcales</taxon>
        <taxon>Microbacteriaceae</taxon>
        <taxon>Orlajensenia</taxon>
    </lineage>
</organism>
<gene>
    <name evidence="2" type="ORF">E4M00_17060</name>
</gene>
<keyword evidence="3" id="KW-1185">Reference proteome</keyword>
<evidence type="ECO:0000313" key="3">
    <source>
        <dbReference type="Proteomes" id="UP000298127"/>
    </source>
</evidence>
<dbReference type="InterPro" id="IPR054253">
    <property type="entry name" value="DUF6984"/>
</dbReference>
<name>A0A4Y9QQG2_9MICO</name>
<dbReference type="EMBL" id="SPQZ01000009">
    <property type="protein sequence ID" value="TFV94864.1"/>
    <property type="molecule type" value="Genomic_DNA"/>
</dbReference>
<dbReference type="Proteomes" id="UP000298127">
    <property type="component" value="Unassembled WGS sequence"/>
</dbReference>
<sequence length="68" mass="7319">MGSLLILPLEVAADAKRRFGREVAELRFVDGDGVPISAALNVDSDGNLFELDMFKGDGSPLIRIPDAF</sequence>
<evidence type="ECO:0000259" key="1">
    <source>
        <dbReference type="Pfam" id="PF22480"/>
    </source>
</evidence>
<reference evidence="2 3" key="1">
    <citation type="journal article" date="2018" name="J. Microbiol.">
        <title>Leifsonia flava sp. nov., a novel actinobacterium isolated from the rhizosphere of Aquilegia viridiflora.</title>
        <authorList>
            <person name="Cai Y."/>
            <person name="Tao W.Z."/>
            <person name="Ma Y.J."/>
            <person name="Cheng J."/>
            <person name="Zhang M.Y."/>
            <person name="Zhang Y.X."/>
        </authorList>
    </citation>
    <scope>NUCLEOTIDE SEQUENCE [LARGE SCALE GENOMIC DNA]</scope>
    <source>
        <strain evidence="2 3">SYP-B2174</strain>
    </source>
</reference>
<comment type="caution">
    <text evidence="2">The sequence shown here is derived from an EMBL/GenBank/DDBJ whole genome shotgun (WGS) entry which is preliminary data.</text>
</comment>